<dbReference type="PANTHER" id="PTHR45784:SF5">
    <property type="entry name" value="C-TYPE LECTIN DOMAIN FAMILY 20 MEMBER A-RELATED"/>
    <property type="match status" value="1"/>
</dbReference>
<name>A0A4W3HW64_CALMI</name>
<evidence type="ECO:0000313" key="2">
    <source>
        <dbReference type="Ensembl" id="ENSCMIP00000013299.1"/>
    </source>
</evidence>
<dbReference type="Pfam" id="PF00059">
    <property type="entry name" value="Lectin_C"/>
    <property type="match status" value="1"/>
</dbReference>
<dbReference type="Gene3D" id="3.10.100.10">
    <property type="entry name" value="Mannose-Binding Protein A, subunit A"/>
    <property type="match status" value="1"/>
</dbReference>
<dbReference type="InterPro" id="IPR001304">
    <property type="entry name" value="C-type_lectin-like"/>
</dbReference>
<feature type="domain" description="C-type lectin" evidence="1">
    <location>
        <begin position="39"/>
        <end position="151"/>
    </location>
</feature>
<dbReference type="InParanoid" id="A0A4W3HW64"/>
<dbReference type="InterPro" id="IPR016186">
    <property type="entry name" value="C-type_lectin-like/link_sf"/>
</dbReference>
<dbReference type="Ensembl" id="ENSCMIT00000013591.1">
    <property type="protein sequence ID" value="ENSCMIP00000013299.1"/>
    <property type="gene ID" value="ENSCMIG00000006683.1"/>
</dbReference>
<dbReference type="PANTHER" id="PTHR45784">
    <property type="entry name" value="C-TYPE LECTIN DOMAIN FAMILY 20 MEMBER A-RELATED"/>
    <property type="match status" value="1"/>
</dbReference>
<reference evidence="2" key="4">
    <citation type="submission" date="2025-08" db="UniProtKB">
        <authorList>
            <consortium name="Ensembl"/>
        </authorList>
    </citation>
    <scope>IDENTIFICATION</scope>
</reference>
<dbReference type="PROSITE" id="PS50041">
    <property type="entry name" value="C_TYPE_LECTIN_2"/>
    <property type="match status" value="1"/>
</dbReference>
<evidence type="ECO:0000313" key="3">
    <source>
        <dbReference type="Proteomes" id="UP000314986"/>
    </source>
</evidence>
<dbReference type="Proteomes" id="UP000314986">
    <property type="component" value="Unassembled WGS sequence"/>
</dbReference>
<dbReference type="GeneTree" id="ENSGT00970000196831"/>
<reference evidence="3" key="1">
    <citation type="journal article" date="2006" name="Science">
        <title>Ancient noncoding elements conserved in the human genome.</title>
        <authorList>
            <person name="Venkatesh B."/>
            <person name="Kirkness E.F."/>
            <person name="Loh Y.H."/>
            <person name="Halpern A.L."/>
            <person name="Lee A.P."/>
            <person name="Johnson J."/>
            <person name="Dandona N."/>
            <person name="Viswanathan L.D."/>
            <person name="Tay A."/>
            <person name="Venter J.C."/>
            <person name="Strausberg R.L."/>
            <person name="Brenner S."/>
        </authorList>
    </citation>
    <scope>NUCLEOTIDE SEQUENCE [LARGE SCALE GENOMIC DNA]</scope>
</reference>
<keyword evidence="3" id="KW-1185">Reference proteome</keyword>
<proteinExistence type="predicted"/>
<dbReference type="AlphaFoldDB" id="A0A4W3HW64"/>
<sequence length="151" mass="17068">MRGVAGGLIIPPAPPLQLSFAGLVQASGAGLESAQTFQSSDREYHRIDMNRNWTEARDHCRSDYTDLVSIRSPEEKSLIDTLSVGGQWFWIGLSSMTSKHLVHSQFWSFRSTCPSPEHGLFYSTFQLPSSQHASTYSESREHLYRDLQCDR</sequence>
<organism evidence="2 3">
    <name type="scientific">Callorhinchus milii</name>
    <name type="common">Ghost shark</name>
    <dbReference type="NCBI Taxonomy" id="7868"/>
    <lineage>
        <taxon>Eukaryota</taxon>
        <taxon>Metazoa</taxon>
        <taxon>Chordata</taxon>
        <taxon>Craniata</taxon>
        <taxon>Vertebrata</taxon>
        <taxon>Chondrichthyes</taxon>
        <taxon>Holocephali</taxon>
        <taxon>Chimaeriformes</taxon>
        <taxon>Callorhinchidae</taxon>
        <taxon>Callorhinchus</taxon>
    </lineage>
</organism>
<reference evidence="3" key="2">
    <citation type="journal article" date="2007" name="PLoS Biol.">
        <title>Survey sequencing and comparative analysis of the elephant shark (Callorhinchus milii) genome.</title>
        <authorList>
            <person name="Venkatesh B."/>
            <person name="Kirkness E.F."/>
            <person name="Loh Y.H."/>
            <person name="Halpern A.L."/>
            <person name="Lee A.P."/>
            <person name="Johnson J."/>
            <person name="Dandona N."/>
            <person name="Viswanathan L.D."/>
            <person name="Tay A."/>
            <person name="Venter J.C."/>
            <person name="Strausberg R.L."/>
            <person name="Brenner S."/>
        </authorList>
    </citation>
    <scope>NUCLEOTIDE SEQUENCE [LARGE SCALE GENOMIC DNA]</scope>
</reference>
<accession>A0A4W3HW64</accession>
<reference evidence="3" key="3">
    <citation type="journal article" date="2014" name="Nature">
        <title>Elephant shark genome provides unique insights into gnathostome evolution.</title>
        <authorList>
            <consortium name="International Elephant Shark Genome Sequencing Consortium"/>
            <person name="Venkatesh B."/>
            <person name="Lee A.P."/>
            <person name="Ravi V."/>
            <person name="Maurya A.K."/>
            <person name="Lian M.M."/>
            <person name="Swann J.B."/>
            <person name="Ohta Y."/>
            <person name="Flajnik M.F."/>
            <person name="Sutoh Y."/>
            <person name="Kasahara M."/>
            <person name="Hoon S."/>
            <person name="Gangu V."/>
            <person name="Roy S.W."/>
            <person name="Irimia M."/>
            <person name="Korzh V."/>
            <person name="Kondrychyn I."/>
            <person name="Lim Z.W."/>
            <person name="Tay B.H."/>
            <person name="Tohari S."/>
            <person name="Kong K.W."/>
            <person name="Ho S."/>
            <person name="Lorente-Galdos B."/>
            <person name="Quilez J."/>
            <person name="Marques-Bonet T."/>
            <person name="Raney B.J."/>
            <person name="Ingham P.W."/>
            <person name="Tay A."/>
            <person name="Hillier L.W."/>
            <person name="Minx P."/>
            <person name="Boehm T."/>
            <person name="Wilson R.K."/>
            <person name="Brenner S."/>
            <person name="Warren W.C."/>
        </authorList>
    </citation>
    <scope>NUCLEOTIDE SEQUENCE [LARGE SCALE GENOMIC DNA]</scope>
</reference>
<protein>
    <recommendedName>
        <fullName evidence="1">C-type lectin domain-containing protein</fullName>
    </recommendedName>
</protein>
<dbReference type="InterPro" id="IPR016187">
    <property type="entry name" value="CTDL_fold"/>
</dbReference>
<evidence type="ECO:0000259" key="1">
    <source>
        <dbReference type="PROSITE" id="PS50041"/>
    </source>
</evidence>
<dbReference type="SUPFAM" id="SSF56436">
    <property type="entry name" value="C-type lectin-like"/>
    <property type="match status" value="1"/>
</dbReference>
<reference evidence="2" key="5">
    <citation type="submission" date="2025-09" db="UniProtKB">
        <authorList>
            <consortium name="Ensembl"/>
        </authorList>
    </citation>
    <scope>IDENTIFICATION</scope>
</reference>